<dbReference type="PANTHER" id="PTHR11733:SF167">
    <property type="entry name" value="FI17812P1-RELATED"/>
    <property type="match status" value="1"/>
</dbReference>
<dbReference type="Proteomes" id="UP000317010">
    <property type="component" value="Unassembled WGS sequence"/>
</dbReference>
<comment type="cofactor">
    <cofactor evidence="1">
        <name>Zn(2+)</name>
        <dbReference type="ChEBI" id="CHEBI:29105"/>
    </cofactor>
</comment>
<dbReference type="Gene3D" id="3.40.390.10">
    <property type="entry name" value="Collagenase (Catalytic Domain)"/>
    <property type="match status" value="1"/>
</dbReference>
<dbReference type="PRINTS" id="PR00786">
    <property type="entry name" value="NEPRILYSIN"/>
</dbReference>
<protein>
    <submittedName>
        <fullName evidence="10">Putative endopeptidase</fullName>
    </submittedName>
</protein>
<dbReference type="InterPro" id="IPR024079">
    <property type="entry name" value="MetalloPept_cat_dom_sf"/>
</dbReference>
<evidence type="ECO:0000256" key="4">
    <source>
        <dbReference type="ARBA" id="ARBA00022723"/>
    </source>
</evidence>
<dbReference type="PROSITE" id="PS51885">
    <property type="entry name" value="NEPRILYSIN"/>
    <property type="match status" value="1"/>
</dbReference>
<comment type="similarity">
    <text evidence="2">Belongs to the peptidase M13 family.</text>
</comment>
<dbReference type="GO" id="GO:0046872">
    <property type="term" value="F:metal ion binding"/>
    <property type="evidence" value="ECO:0007669"/>
    <property type="project" value="UniProtKB-KW"/>
</dbReference>
<dbReference type="EMBL" id="VLLI01000007">
    <property type="protein sequence ID" value="TWI99447.1"/>
    <property type="molecule type" value="Genomic_DNA"/>
</dbReference>
<keyword evidence="7" id="KW-0482">Metalloprotease</keyword>
<evidence type="ECO:0000256" key="1">
    <source>
        <dbReference type="ARBA" id="ARBA00001947"/>
    </source>
</evidence>
<gene>
    <name evidence="10" type="ORF">JN11_02764</name>
</gene>
<evidence type="ECO:0000259" key="9">
    <source>
        <dbReference type="Pfam" id="PF05649"/>
    </source>
</evidence>
<evidence type="ECO:0000313" key="10">
    <source>
        <dbReference type="EMBL" id="TWI99447.1"/>
    </source>
</evidence>
<comment type="caution">
    <text evidence="10">The sequence shown here is derived from an EMBL/GenBank/DDBJ whole genome shotgun (WGS) entry which is preliminary data.</text>
</comment>
<dbReference type="GO" id="GO:0005886">
    <property type="term" value="C:plasma membrane"/>
    <property type="evidence" value="ECO:0007669"/>
    <property type="project" value="TreeGrafter"/>
</dbReference>
<dbReference type="GO" id="GO:0016485">
    <property type="term" value="P:protein processing"/>
    <property type="evidence" value="ECO:0007669"/>
    <property type="project" value="TreeGrafter"/>
</dbReference>
<feature type="domain" description="Peptidase M13 C-terminal" evidence="8">
    <location>
        <begin position="365"/>
        <end position="568"/>
    </location>
</feature>
<dbReference type="GO" id="GO:0004222">
    <property type="term" value="F:metalloendopeptidase activity"/>
    <property type="evidence" value="ECO:0007669"/>
    <property type="project" value="InterPro"/>
</dbReference>
<evidence type="ECO:0000313" key="11">
    <source>
        <dbReference type="Proteomes" id="UP000317010"/>
    </source>
</evidence>
<evidence type="ECO:0000256" key="2">
    <source>
        <dbReference type="ARBA" id="ARBA00007357"/>
    </source>
</evidence>
<dbReference type="Pfam" id="PF01431">
    <property type="entry name" value="Peptidase_M13"/>
    <property type="match status" value="1"/>
</dbReference>
<dbReference type="InterPro" id="IPR042089">
    <property type="entry name" value="Peptidase_M13_dom_2"/>
</dbReference>
<dbReference type="InterPro" id="IPR008753">
    <property type="entry name" value="Peptidase_M13_N"/>
</dbReference>
<feature type="domain" description="Peptidase M13 N-terminal" evidence="9">
    <location>
        <begin position="1"/>
        <end position="313"/>
    </location>
</feature>
<accession>A0A562U0X1</accession>
<dbReference type="Gene3D" id="1.10.1380.10">
    <property type="entry name" value="Neutral endopeptidase , domain2"/>
    <property type="match status" value="1"/>
</dbReference>
<keyword evidence="3" id="KW-0645">Protease</keyword>
<evidence type="ECO:0000259" key="8">
    <source>
        <dbReference type="Pfam" id="PF01431"/>
    </source>
</evidence>
<dbReference type="Pfam" id="PF05649">
    <property type="entry name" value="Peptidase_M13_N"/>
    <property type="match status" value="1"/>
</dbReference>
<dbReference type="SUPFAM" id="SSF55486">
    <property type="entry name" value="Metalloproteases ('zincins'), catalytic domain"/>
    <property type="match status" value="1"/>
</dbReference>
<keyword evidence="11" id="KW-1185">Reference proteome</keyword>
<dbReference type="PANTHER" id="PTHR11733">
    <property type="entry name" value="ZINC METALLOPROTEASE FAMILY M13 NEPRILYSIN-RELATED"/>
    <property type="match status" value="1"/>
</dbReference>
<dbReference type="InterPro" id="IPR018497">
    <property type="entry name" value="Peptidase_M13_C"/>
</dbReference>
<dbReference type="AlphaFoldDB" id="A0A562U0X1"/>
<evidence type="ECO:0000256" key="5">
    <source>
        <dbReference type="ARBA" id="ARBA00022801"/>
    </source>
</evidence>
<reference evidence="10 11" key="1">
    <citation type="submission" date="2019-07" db="EMBL/GenBank/DDBJ databases">
        <title>Genomic Encyclopedia of Archaeal and Bacterial Type Strains, Phase II (KMG-II): from individual species to whole genera.</title>
        <authorList>
            <person name="Goeker M."/>
        </authorList>
    </citation>
    <scope>NUCLEOTIDE SEQUENCE [LARGE SCALE GENOMIC DNA]</scope>
    <source>
        <strain evidence="10 11">ATCC BAA-1854</strain>
    </source>
</reference>
<evidence type="ECO:0000256" key="3">
    <source>
        <dbReference type="ARBA" id="ARBA00022670"/>
    </source>
</evidence>
<sequence>MDSIGIEKAGIAPLQAQLTLIDQVNNATDILNAAAILSTTSTRNIIGLRVSQDDKNSSKMMVQLGQAGLGLPNRDYYFKTDARTTRIRTDYNSKYLPTLLQLSGWDEQKAQAGAKSAYAIEKFLADSSRKLENLRDPYRNYNKMTLADLNSLAPDINWTGLFKTMELKPVDTVIVGQPEYYRAVNTALKTFSIDDWKAYLRLKLIISYAPYLNNAFADESFRFSGKLLRGQKEQLVRWKRVLDTENGIMGELLGQLFVKEYFPEKSKERYVAMVEAIREAYREHITKLDWMSPETKQKALVKLAAIHPKVGYPDQWKDFSALNINRGSYAGNVMNARHWQYLVNIDKLGKPVNHQEWNMTPQTYNANYSPSNNEITLPAAQLLIPGIKDEDVDDAVAYGYVAASVIGHEITHGFDDEGRLFDAKGNLKAWWTPQDSVKFTQRAQMLVDQFNGYVVLDSLHVNGKATLGENIADLGGIVLGVDAFKKTKQYKEGKKINGLTPMQRFFLGYALSWKIKERDEALANQILTDVHAPAFLRVNGPFTDVPEFYEAFNIKKADKMWLDPDKRVRIW</sequence>
<dbReference type="InterPro" id="IPR000718">
    <property type="entry name" value="Peptidase_M13"/>
</dbReference>
<keyword evidence="4" id="KW-0479">Metal-binding</keyword>
<dbReference type="RefSeq" id="WP_394348828.1">
    <property type="nucleotide sequence ID" value="NZ_VLLI01000007.1"/>
</dbReference>
<evidence type="ECO:0000256" key="7">
    <source>
        <dbReference type="ARBA" id="ARBA00023049"/>
    </source>
</evidence>
<organism evidence="10 11">
    <name type="scientific">Mucilaginibacter frigoritolerans</name>
    <dbReference type="NCBI Taxonomy" id="652788"/>
    <lineage>
        <taxon>Bacteria</taxon>
        <taxon>Pseudomonadati</taxon>
        <taxon>Bacteroidota</taxon>
        <taxon>Sphingobacteriia</taxon>
        <taxon>Sphingobacteriales</taxon>
        <taxon>Sphingobacteriaceae</taxon>
        <taxon>Mucilaginibacter</taxon>
    </lineage>
</organism>
<proteinExistence type="inferred from homology"/>
<evidence type="ECO:0000256" key="6">
    <source>
        <dbReference type="ARBA" id="ARBA00022833"/>
    </source>
</evidence>
<keyword evidence="6" id="KW-0862">Zinc</keyword>
<dbReference type="CDD" id="cd08662">
    <property type="entry name" value="M13"/>
    <property type="match status" value="1"/>
</dbReference>
<keyword evidence="5" id="KW-0378">Hydrolase</keyword>
<name>A0A562U0X1_9SPHI</name>